<proteinExistence type="predicted"/>
<comment type="caution">
    <text evidence="1">The sequence shown here is derived from an EMBL/GenBank/DDBJ whole genome shotgun (WGS) entry which is preliminary data.</text>
</comment>
<dbReference type="EMBL" id="CM031836">
    <property type="protein sequence ID" value="KAG6684829.1"/>
    <property type="molecule type" value="Genomic_DNA"/>
</dbReference>
<gene>
    <name evidence="1" type="ORF">I3842_12G082500</name>
</gene>
<protein>
    <submittedName>
        <fullName evidence="1">Uncharacterized protein</fullName>
    </submittedName>
</protein>
<dbReference type="Proteomes" id="UP000811246">
    <property type="component" value="Chromosome 12"/>
</dbReference>
<sequence length="54" mass="6476">MKRQTYFRVSQILIHQKYNVMISREKPTCLHLQCGLVLIVHEIRSISYNLGFRL</sequence>
<accession>A0A922DI61</accession>
<evidence type="ECO:0000313" key="2">
    <source>
        <dbReference type="Proteomes" id="UP000811246"/>
    </source>
</evidence>
<name>A0A922DI61_CARIL</name>
<evidence type="ECO:0000313" key="1">
    <source>
        <dbReference type="EMBL" id="KAG6684829.1"/>
    </source>
</evidence>
<dbReference type="AlphaFoldDB" id="A0A922DI61"/>
<organism evidence="1 2">
    <name type="scientific">Carya illinoinensis</name>
    <name type="common">Pecan</name>
    <dbReference type="NCBI Taxonomy" id="32201"/>
    <lineage>
        <taxon>Eukaryota</taxon>
        <taxon>Viridiplantae</taxon>
        <taxon>Streptophyta</taxon>
        <taxon>Embryophyta</taxon>
        <taxon>Tracheophyta</taxon>
        <taxon>Spermatophyta</taxon>
        <taxon>Magnoliopsida</taxon>
        <taxon>eudicotyledons</taxon>
        <taxon>Gunneridae</taxon>
        <taxon>Pentapetalae</taxon>
        <taxon>rosids</taxon>
        <taxon>fabids</taxon>
        <taxon>Fagales</taxon>
        <taxon>Juglandaceae</taxon>
        <taxon>Carya</taxon>
    </lineage>
</organism>
<reference evidence="1" key="1">
    <citation type="submission" date="2021-01" db="EMBL/GenBank/DDBJ databases">
        <authorList>
            <person name="Lovell J.T."/>
            <person name="Bentley N."/>
            <person name="Bhattarai G."/>
            <person name="Jenkins J.W."/>
            <person name="Sreedasyam A."/>
            <person name="Alarcon Y."/>
            <person name="Bock C."/>
            <person name="Boston L."/>
            <person name="Carlson J."/>
            <person name="Cervantes K."/>
            <person name="Clermont K."/>
            <person name="Krom N."/>
            <person name="Kubenka K."/>
            <person name="Mamidi S."/>
            <person name="Mattison C."/>
            <person name="Monteros M."/>
            <person name="Pisani C."/>
            <person name="Plott C."/>
            <person name="Rajasekar S."/>
            <person name="Rhein H.S."/>
            <person name="Rohla C."/>
            <person name="Song M."/>
            <person name="Hilaire R.S."/>
            <person name="Shu S."/>
            <person name="Wells L."/>
            <person name="Wang X."/>
            <person name="Webber J."/>
            <person name="Heerema R.J."/>
            <person name="Klein P."/>
            <person name="Conner P."/>
            <person name="Grauke L."/>
            <person name="Grimwood J."/>
            <person name="Schmutz J."/>
            <person name="Randall J.J."/>
        </authorList>
    </citation>
    <scope>NUCLEOTIDE SEQUENCE</scope>
    <source>
        <tissue evidence="1">Leaf</tissue>
    </source>
</reference>